<gene>
    <name evidence="5" type="ORF">G7B40_026245</name>
</gene>
<evidence type="ECO:0000313" key="6">
    <source>
        <dbReference type="Proteomes" id="UP000667802"/>
    </source>
</evidence>
<dbReference type="GO" id="GO:0042597">
    <property type="term" value="C:periplasmic space"/>
    <property type="evidence" value="ECO:0007669"/>
    <property type="project" value="UniProtKB-SubCell"/>
</dbReference>
<sequence length="387" mass="44262">MERRSFLVGTGTLLLSQLLVSCGGNNQAQLQVQLLQDSIPGQVVDRFKKSLQQNPQLKFAPVKHLEDLFRQLQTWQKKVDPSKEEGWRRFIPLAKSQKASPVDLVTVGDYWISAAIRQQLIQPLEVQQLKNWSTLPKRWQELVTRNDQGLIDAKGKVWGAPYRWGSTVIVYRRDKLIEELGWTPRDWSDLWRGELQGRISVLDHPREVIGLVLKKLGKSYNTENLDTVPDLEKELRALNQQVKFYSSTRYLEPLIIGDTWLAVGWSDDVLPVVGRYPQLAVAIPQSGTAVWADLWVQPKGKQTKTLSYQWIDFCWSRDIANDISVLTKTNAPTSTKINPSGISELLTKLLQTNTEVFDKSEFLLPLPEKTTSQYESLFAKIKQIPDK</sequence>
<evidence type="ECO:0000256" key="3">
    <source>
        <dbReference type="ARBA" id="ARBA00022729"/>
    </source>
</evidence>
<dbReference type="GO" id="GO:0015846">
    <property type="term" value="P:polyamine transport"/>
    <property type="evidence" value="ECO:0007669"/>
    <property type="project" value="InterPro"/>
</dbReference>
<dbReference type="PANTHER" id="PTHR30222">
    <property type="entry name" value="SPERMIDINE/PUTRESCINE-BINDING PERIPLASMIC PROTEIN"/>
    <property type="match status" value="1"/>
</dbReference>
<protein>
    <submittedName>
        <fullName evidence="5">Extracellular solute-binding protein</fullName>
    </submittedName>
</protein>
<dbReference type="GO" id="GO:0019808">
    <property type="term" value="F:polyamine binding"/>
    <property type="evidence" value="ECO:0007669"/>
    <property type="project" value="InterPro"/>
</dbReference>
<dbReference type="PRINTS" id="PR00909">
    <property type="entry name" value="SPERMDNBNDNG"/>
</dbReference>
<proteinExistence type="predicted"/>
<name>A0AAP5IBB2_9CYAN</name>
<dbReference type="PANTHER" id="PTHR30222:SF17">
    <property type="entry name" value="SPERMIDINE_PUTRESCINE-BINDING PERIPLASMIC PROTEIN"/>
    <property type="match status" value="1"/>
</dbReference>
<evidence type="ECO:0000256" key="2">
    <source>
        <dbReference type="ARBA" id="ARBA00022448"/>
    </source>
</evidence>
<dbReference type="Proteomes" id="UP000667802">
    <property type="component" value="Unassembled WGS sequence"/>
</dbReference>
<dbReference type="InterPro" id="IPR001188">
    <property type="entry name" value="Sperm_putr-bd"/>
</dbReference>
<keyword evidence="2" id="KW-0813">Transport</keyword>
<organism evidence="5 6">
    <name type="scientific">Aetokthonos hydrillicola Thurmond2011</name>
    <dbReference type="NCBI Taxonomy" id="2712845"/>
    <lineage>
        <taxon>Bacteria</taxon>
        <taxon>Bacillati</taxon>
        <taxon>Cyanobacteriota</taxon>
        <taxon>Cyanophyceae</taxon>
        <taxon>Nostocales</taxon>
        <taxon>Hapalosiphonaceae</taxon>
        <taxon>Aetokthonos</taxon>
    </lineage>
</organism>
<dbReference type="SUPFAM" id="SSF53850">
    <property type="entry name" value="Periplasmic binding protein-like II"/>
    <property type="match status" value="1"/>
</dbReference>
<dbReference type="RefSeq" id="WP_208350586.1">
    <property type="nucleotide sequence ID" value="NZ_JAALHA020000015.1"/>
</dbReference>
<keyword evidence="4" id="KW-0574">Periplasm</keyword>
<dbReference type="AlphaFoldDB" id="A0AAP5IBB2"/>
<evidence type="ECO:0000256" key="1">
    <source>
        <dbReference type="ARBA" id="ARBA00004418"/>
    </source>
</evidence>
<evidence type="ECO:0000313" key="5">
    <source>
        <dbReference type="EMBL" id="MDR9898034.1"/>
    </source>
</evidence>
<accession>A0AAP5IBB2</accession>
<dbReference type="EMBL" id="JAALHA020000015">
    <property type="protein sequence ID" value="MDR9898034.1"/>
    <property type="molecule type" value="Genomic_DNA"/>
</dbReference>
<comment type="caution">
    <text evidence="5">The sequence shown here is derived from an EMBL/GenBank/DDBJ whole genome shotgun (WGS) entry which is preliminary data.</text>
</comment>
<evidence type="ECO:0000256" key="4">
    <source>
        <dbReference type="ARBA" id="ARBA00022764"/>
    </source>
</evidence>
<dbReference type="PROSITE" id="PS51257">
    <property type="entry name" value="PROKAR_LIPOPROTEIN"/>
    <property type="match status" value="1"/>
</dbReference>
<keyword evidence="3" id="KW-0732">Signal</keyword>
<reference evidence="6" key="1">
    <citation type="journal article" date="2021" name="Science">
        <title>Hunting the eagle killer: A cyanobacterial neurotoxin causes vacuolar myelinopathy.</title>
        <authorList>
            <person name="Breinlinger S."/>
            <person name="Phillips T.J."/>
            <person name="Haram B.N."/>
            <person name="Mares J."/>
            <person name="Martinez Yerena J.A."/>
            <person name="Hrouzek P."/>
            <person name="Sobotka R."/>
            <person name="Henderson W.M."/>
            <person name="Schmieder P."/>
            <person name="Williams S.M."/>
            <person name="Lauderdale J.D."/>
            <person name="Wilde H.D."/>
            <person name="Gerrin W."/>
            <person name="Kust A."/>
            <person name="Washington J.W."/>
            <person name="Wagner C."/>
            <person name="Geier B."/>
            <person name="Liebeke M."/>
            <person name="Enke H."/>
            <person name="Niedermeyer T.H.J."/>
            <person name="Wilde S.B."/>
        </authorList>
    </citation>
    <scope>NUCLEOTIDE SEQUENCE [LARGE SCALE GENOMIC DNA]</scope>
    <source>
        <strain evidence="6">Thurmond2011</strain>
    </source>
</reference>
<dbReference type="Gene3D" id="3.40.190.10">
    <property type="entry name" value="Periplasmic binding protein-like II"/>
    <property type="match status" value="2"/>
</dbReference>
<keyword evidence="6" id="KW-1185">Reference proteome</keyword>
<comment type="subcellular location">
    <subcellularLocation>
        <location evidence="1">Periplasm</location>
    </subcellularLocation>
</comment>
<dbReference type="Pfam" id="PF13343">
    <property type="entry name" value="SBP_bac_6"/>
    <property type="match status" value="1"/>
</dbReference>